<accession>A0A4V2FWS8</accession>
<proteinExistence type="predicted"/>
<dbReference type="Proteomes" id="UP000292027">
    <property type="component" value="Unassembled WGS sequence"/>
</dbReference>
<dbReference type="EMBL" id="SHKR01000015">
    <property type="protein sequence ID" value="RZU10966.1"/>
    <property type="molecule type" value="Genomic_DNA"/>
</dbReference>
<protein>
    <submittedName>
        <fullName evidence="2">Uncharacterized protein</fullName>
    </submittedName>
</protein>
<evidence type="ECO:0000313" key="3">
    <source>
        <dbReference type="Proteomes" id="UP000292027"/>
    </source>
</evidence>
<organism evidence="2 3">
    <name type="scientific">Kribbella rubisoli</name>
    <dbReference type="NCBI Taxonomy" id="3075929"/>
    <lineage>
        <taxon>Bacteria</taxon>
        <taxon>Bacillati</taxon>
        <taxon>Actinomycetota</taxon>
        <taxon>Actinomycetes</taxon>
        <taxon>Propionibacteriales</taxon>
        <taxon>Kribbellaceae</taxon>
        <taxon>Kribbella</taxon>
    </lineage>
</organism>
<reference evidence="2 3" key="1">
    <citation type="journal article" date="2015" name="Stand. Genomic Sci.">
        <title>Genomic Encyclopedia of Bacterial and Archaeal Type Strains, Phase III: the genomes of soil and plant-associated and newly described type strains.</title>
        <authorList>
            <person name="Whitman W.B."/>
            <person name="Woyke T."/>
            <person name="Klenk H.P."/>
            <person name="Zhou Y."/>
            <person name="Lilburn T.G."/>
            <person name="Beck B.J."/>
            <person name="De Vos P."/>
            <person name="Vandamme P."/>
            <person name="Eisen J.A."/>
            <person name="Garrity G."/>
            <person name="Hugenholtz P."/>
            <person name="Kyrpides N.C."/>
        </authorList>
    </citation>
    <scope>NUCLEOTIDE SEQUENCE [LARGE SCALE GENOMIC DNA]</scope>
    <source>
        <strain evidence="2 3">VKM Ac-2540</strain>
    </source>
</reference>
<keyword evidence="3" id="KW-1185">Reference proteome</keyword>
<dbReference type="AlphaFoldDB" id="A0A4V2FWS8"/>
<name>A0A4V2FWS8_9ACTN</name>
<evidence type="ECO:0000256" key="1">
    <source>
        <dbReference type="SAM" id="MobiDB-lite"/>
    </source>
</evidence>
<gene>
    <name evidence="2" type="ORF">EV645_6123</name>
</gene>
<feature type="compositionally biased region" description="Polar residues" evidence="1">
    <location>
        <begin position="10"/>
        <end position="24"/>
    </location>
</feature>
<sequence length="142" mass="15105">MSLGVGRSGKQMTGMNSDPNQSHDAQLPGLTVQRELPTVALQARLMGTLEIDTSTNCLVVRIPVSTAPGTHTLHDVDVAWPPGWGVELRDDTPTLIDATGQPAARPGDEVDIGGGFVDTARLNLVPCTTQERIFQASTFTRA</sequence>
<feature type="region of interest" description="Disordered" evidence="1">
    <location>
        <begin position="1"/>
        <end position="25"/>
    </location>
</feature>
<comment type="caution">
    <text evidence="2">The sequence shown here is derived from an EMBL/GenBank/DDBJ whole genome shotgun (WGS) entry which is preliminary data.</text>
</comment>
<evidence type="ECO:0000313" key="2">
    <source>
        <dbReference type="EMBL" id="RZU10966.1"/>
    </source>
</evidence>